<accession>A0A2D3D5I0</accession>
<feature type="chain" id="PRO_5013716347" description="Secreted protein" evidence="2">
    <location>
        <begin position="25"/>
        <end position="104"/>
    </location>
</feature>
<keyword evidence="2" id="KW-0732">Signal</keyword>
<feature type="signal peptide" evidence="2">
    <location>
        <begin position="1"/>
        <end position="24"/>
    </location>
</feature>
<dbReference type="KEGG" id="bcho:BcFMB_06565"/>
<evidence type="ECO:0000313" key="4">
    <source>
        <dbReference type="Proteomes" id="UP000229907"/>
    </source>
</evidence>
<dbReference type="AlphaFoldDB" id="A0A2D3D5I0"/>
<organism evidence="3 4">
    <name type="scientific">Bifidobacterium choerinum</name>
    <dbReference type="NCBI Taxonomy" id="35760"/>
    <lineage>
        <taxon>Bacteria</taxon>
        <taxon>Bacillati</taxon>
        <taxon>Actinomycetota</taxon>
        <taxon>Actinomycetes</taxon>
        <taxon>Bifidobacteriales</taxon>
        <taxon>Bifidobacteriaceae</taxon>
        <taxon>Bifidobacterium</taxon>
    </lineage>
</organism>
<evidence type="ECO:0000256" key="1">
    <source>
        <dbReference type="SAM" id="MobiDB-lite"/>
    </source>
</evidence>
<reference evidence="3 4" key="1">
    <citation type="submission" date="2016-11" db="EMBL/GenBank/DDBJ databases">
        <title>complete genome sequence of Bifidobacterium choerinum strain FMB-1.</title>
        <authorList>
            <person name="Park C.-S."/>
            <person name="Jung D.-H."/>
            <person name="Choi D.-S."/>
        </authorList>
    </citation>
    <scope>NUCLEOTIDE SEQUENCE [LARGE SCALE GENOMIC DNA]</scope>
    <source>
        <strain evidence="3 4">FMB-1</strain>
    </source>
</reference>
<name>A0A2D3D5I0_9BIFI</name>
<protein>
    <recommendedName>
        <fullName evidence="5">Secreted protein</fullName>
    </recommendedName>
</protein>
<evidence type="ECO:0000313" key="3">
    <source>
        <dbReference type="EMBL" id="ATU20642.1"/>
    </source>
</evidence>
<dbReference type="Proteomes" id="UP000229907">
    <property type="component" value="Chromosome"/>
</dbReference>
<proteinExistence type="predicted"/>
<dbReference type="EMBL" id="CP018044">
    <property type="protein sequence ID" value="ATU20642.1"/>
    <property type="molecule type" value="Genomic_DNA"/>
</dbReference>
<feature type="compositionally biased region" description="Low complexity" evidence="1">
    <location>
        <begin position="95"/>
        <end position="104"/>
    </location>
</feature>
<evidence type="ECO:0000256" key="2">
    <source>
        <dbReference type="SAM" id="SignalP"/>
    </source>
</evidence>
<gene>
    <name evidence="3" type="ORF">BcFMB_06565</name>
</gene>
<evidence type="ECO:0008006" key="5">
    <source>
        <dbReference type="Google" id="ProtNLM"/>
    </source>
</evidence>
<feature type="region of interest" description="Disordered" evidence="1">
    <location>
        <begin position="84"/>
        <end position="104"/>
    </location>
</feature>
<sequence length="104" mass="11512">MLGAPCMALLRCSRLIFSSVFPLAMYTFHGCELAHDGVRCATATILVSTSSGISCDLKSRTEWSALTASSNSMMYLRFDGRSARREYRRRRRDGQSSGSALCDM</sequence>